<protein>
    <submittedName>
        <fullName evidence="2">Uncharacterized protein</fullName>
    </submittedName>
</protein>
<feature type="region of interest" description="Disordered" evidence="1">
    <location>
        <begin position="36"/>
        <end position="60"/>
    </location>
</feature>
<dbReference type="RefSeq" id="XP_056469074.1">
    <property type="nucleotide sequence ID" value="XM_056624086.1"/>
</dbReference>
<dbReference type="GeneID" id="81363065"/>
<accession>A0A9W9EIT5</accession>
<organism evidence="2 3">
    <name type="scientific">Penicillium argentinense</name>
    <dbReference type="NCBI Taxonomy" id="1131581"/>
    <lineage>
        <taxon>Eukaryota</taxon>
        <taxon>Fungi</taxon>
        <taxon>Dikarya</taxon>
        <taxon>Ascomycota</taxon>
        <taxon>Pezizomycotina</taxon>
        <taxon>Eurotiomycetes</taxon>
        <taxon>Eurotiomycetidae</taxon>
        <taxon>Eurotiales</taxon>
        <taxon>Aspergillaceae</taxon>
        <taxon>Penicillium</taxon>
    </lineage>
</organism>
<dbReference type="AlphaFoldDB" id="A0A9W9EIT5"/>
<evidence type="ECO:0000313" key="3">
    <source>
        <dbReference type="Proteomes" id="UP001149074"/>
    </source>
</evidence>
<reference evidence="2" key="1">
    <citation type="submission" date="2022-11" db="EMBL/GenBank/DDBJ databases">
        <authorList>
            <person name="Petersen C."/>
        </authorList>
    </citation>
    <scope>NUCLEOTIDE SEQUENCE</scope>
    <source>
        <strain evidence="2">IBT 30761</strain>
    </source>
</reference>
<name>A0A9W9EIT5_9EURO</name>
<comment type="caution">
    <text evidence="2">The sequence shown here is derived from an EMBL/GenBank/DDBJ whole genome shotgun (WGS) entry which is preliminary data.</text>
</comment>
<gene>
    <name evidence="2" type="ORF">N7532_011595</name>
</gene>
<evidence type="ECO:0000256" key="1">
    <source>
        <dbReference type="SAM" id="MobiDB-lite"/>
    </source>
</evidence>
<evidence type="ECO:0000313" key="2">
    <source>
        <dbReference type="EMBL" id="KAJ5082552.1"/>
    </source>
</evidence>
<proteinExistence type="predicted"/>
<dbReference type="Proteomes" id="UP001149074">
    <property type="component" value="Unassembled WGS sequence"/>
</dbReference>
<reference evidence="2" key="2">
    <citation type="journal article" date="2023" name="IMA Fungus">
        <title>Comparative genomic study of the Penicillium genus elucidates a diverse pangenome and 15 lateral gene transfer events.</title>
        <authorList>
            <person name="Petersen C."/>
            <person name="Sorensen T."/>
            <person name="Nielsen M.R."/>
            <person name="Sondergaard T.E."/>
            <person name="Sorensen J.L."/>
            <person name="Fitzpatrick D.A."/>
            <person name="Frisvad J.C."/>
            <person name="Nielsen K.L."/>
        </authorList>
    </citation>
    <scope>NUCLEOTIDE SEQUENCE</scope>
    <source>
        <strain evidence="2">IBT 30761</strain>
    </source>
</reference>
<keyword evidence="3" id="KW-1185">Reference proteome</keyword>
<dbReference type="EMBL" id="JAPQKI010000011">
    <property type="protein sequence ID" value="KAJ5082552.1"/>
    <property type="molecule type" value="Genomic_DNA"/>
</dbReference>
<sequence>MDRQAWRTRTGASHGALLTGLSATEGGWLGFNEQQQNETSIESGGAFHPGIPPEAGMGSG</sequence>